<accession>A0A1G1SS09</accession>
<evidence type="ECO:0008006" key="4">
    <source>
        <dbReference type="Google" id="ProtNLM"/>
    </source>
</evidence>
<dbReference type="Proteomes" id="UP000176294">
    <property type="component" value="Unassembled WGS sequence"/>
</dbReference>
<protein>
    <recommendedName>
        <fullName evidence="4">Late embryogenesis abundant protein LEA-2 subgroup domain-containing protein</fullName>
    </recommendedName>
</protein>
<dbReference type="Gene3D" id="2.60.40.1820">
    <property type="match status" value="1"/>
</dbReference>
<evidence type="ECO:0000256" key="1">
    <source>
        <dbReference type="SAM" id="MobiDB-lite"/>
    </source>
</evidence>
<dbReference type="STRING" id="1908237.BEN47_05500"/>
<feature type="compositionally biased region" description="Polar residues" evidence="1">
    <location>
        <begin position="1"/>
        <end position="10"/>
    </location>
</feature>
<sequence length="198" mass="21769">MTTTQCSVSDQVKESPNAKKSNLSAQALENQAFDRMQFRLNFMDEARLGGQDILFVRQATDLTSAQQTKLQTALQSNNLPLKLRMRIYARNPSAVNLQLKQLDYQILVDGRELTKGVTGLNEELEPSAIITLPVAVDFNVPAALLSGSTPAAFAANLADFTGSGRRLTMRIRPTYASISGRVAPQADFQPIELVTKKR</sequence>
<evidence type="ECO:0000313" key="2">
    <source>
        <dbReference type="EMBL" id="OGX81410.1"/>
    </source>
</evidence>
<dbReference type="EMBL" id="MDZB01000164">
    <property type="protein sequence ID" value="OGX81410.1"/>
    <property type="molecule type" value="Genomic_DNA"/>
</dbReference>
<evidence type="ECO:0000313" key="3">
    <source>
        <dbReference type="Proteomes" id="UP000176294"/>
    </source>
</evidence>
<gene>
    <name evidence="2" type="ORF">BEN47_05500</name>
</gene>
<dbReference type="SUPFAM" id="SSF117070">
    <property type="entry name" value="LEA14-like"/>
    <property type="match status" value="1"/>
</dbReference>
<organism evidence="2 3">
    <name type="scientific">Hymenobacter lapidarius</name>
    <dbReference type="NCBI Taxonomy" id="1908237"/>
    <lineage>
        <taxon>Bacteria</taxon>
        <taxon>Pseudomonadati</taxon>
        <taxon>Bacteroidota</taxon>
        <taxon>Cytophagia</taxon>
        <taxon>Cytophagales</taxon>
        <taxon>Hymenobacteraceae</taxon>
        <taxon>Hymenobacter</taxon>
    </lineage>
</organism>
<feature type="region of interest" description="Disordered" evidence="1">
    <location>
        <begin position="1"/>
        <end position="22"/>
    </location>
</feature>
<comment type="caution">
    <text evidence="2">The sequence shown here is derived from an EMBL/GenBank/DDBJ whole genome shotgun (WGS) entry which is preliminary data.</text>
</comment>
<keyword evidence="3" id="KW-1185">Reference proteome</keyword>
<dbReference type="AlphaFoldDB" id="A0A1G1SS09"/>
<reference evidence="2 3" key="1">
    <citation type="submission" date="2016-08" db="EMBL/GenBank/DDBJ databases">
        <title>Hymenobacter coccineus sp. nov., Hymenobacter lapidarius sp. nov. and Hymenobacter glacialis sp. nov., isolated from Antarctic soil.</title>
        <authorList>
            <person name="Sedlacek I."/>
            <person name="Kralova S."/>
            <person name="Kyrova K."/>
            <person name="Maslanova I."/>
            <person name="Stankova E."/>
            <person name="Vrbovska V."/>
            <person name="Nemec M."/>
            <person name="Bartak M."/>
            <person name="Svec P."/>
            <person name="Busse H.-J."/>
            <person name="Pantucek R."/>
        </authorList>
    </citation>
    <scope>NUCLEOTIDE SEQUENCE [LARGE SCALE GENOMIC DNA]</scope>
    <source>
        <strain evidence="2 3">CCM 8643</strain>
    </source>
</reference>
<name>A0A1G1SS09_9BACT</name>
<proteinExistence type="predicted"/>